<evidence type="ECO:0000256" key="8">
    <source>
        <dbReference type="PROSITE-ProRule" id="PRU01360"/>
    </source>
</evidence>
<dbReference type="Pfam" id="PF00593">
    <property type="entry name" value="TonB_dep_Rec_b-barrel"/>
    <property type="match status" value="1"/>
</dbReference>
<accession>A0A1I7GFD4</accession>
<evidence type="ECO:0000313" key="13">
    <source>
        <dbReference type="Proteomes" id="UP000199138"/>
    </source>
</evidence>
<dbReference type="NCBIfam" id="TIGR04057">
    <property type="entry name" value="SusC_RagA_signa"/>
    <property type="match status" value="1"/>
</dbReference>
<dbReference type="NCBIfam" id="TIGR04056">
    <property type="entry name" value="OMP_RagA_SusC"/>
    <property type="match status" value="1"/>
</dbReference>
<dbReference type="AlphaFoldDB" id="A0A1I7GFD4"/>
<dbReference type="InterPro" id="IPR012910">
    <property type="entry name" value="Plug_dom"/>
</dbReference>
<evidence type="ECO:0000256" key="7">
    <source>
        <dbReference type="ARBA" id="ARBA00023237"/>
    </source>
</evidence>
<gene>
    <name evidence="12" type="ORF">SAMN05216480_104170</name>
</gene>
<evidence type="ECO:0000256" key="9">
    <source>
        <dbReference type="RuleBase" id="RU003357"/>
    </source>
</evidence>
<keyword evidence="7 8" id="KW-0998">Cell outer membrane</keyword>
<evidence type="ECO:0000256" key="1">
    <source>
        <dbReference type="ARBA" id="ARBA00004571"/>
    </source>
</evidence>
<dbReference type="InterPro" id="IPR000531">
    <property type="entry name" value="Beta-barrel_TonB"/>
</dbReference>
<keyword evidence="3 8" id="KW-1134">Transmembrane beta strand</keyword>
<name>A0A1I7GFD4_9FLAO</name>
<organism evidence="12 13">
    <name type="scientific">Pustulibacterium marinum</name>
    <dbReference type="NCBI Taxonomy" id="1224947"/>
    <lineage>
        <taxon>Bacteria</taxon>
        <taxon>Pseudomonadati</taxon>
        <taxon>Bacteroidota</taxon>
        <taxon>Flavobacteriia</taxon>
        <taxon>Flavobacteriales</taxon>
        <taxon>Flavobacteriaceae</taxon>
        <taxon>Pustulibacterium</taxon>
    </lineage>
</organism>
<dbReference type="EMBL" id="FPBK01000004">
    <property type="protein sequence ID" value="SFU47113.1"/>
    <property type="molecule type" value="Genomic_DNA"/>
</dbReference>
<dbReference type="STRING" id="1224947.SAMN05216480_104170"/>
<reference evidence="12 13" key="1">
    <citation type="submission" date="2016-10" db="EMBL/GenBank/DDBJ databases">
        <authorList>
            <person name="de Groot N.N."/>
        </authorList>
    </citation>
    <scope>NUCLEOTIDE SEQUENCE [LARGE SCALE GENOMIC DNA]</scope>
    <source>
        <strain evidence="12 13">CGMCC 1.12333</strain>
    </source>
</reference>
<feature type="domain" description="TonB-dependent receptor plug" evidence="11">
    <location>
        <begin position="134"/>
        <end position="241"/>
    </location>
</feature>
<dbReference type="InterPro" id="IPR037066">
    <property type="entry name" value="Plug_dom_sf"/>
</dbReference>
<dbReference type="Pfam" id="PF07715">
    <property type="entry name" value="Plug"/>
    <property type="match status" value="1"/>
</dbReference>
<keyword evidence="2 8" id="KW-0813">Transport</keyword>
<dbReference type="InterPro" id="IPR023996">
    <property type="entry name" value="TonB-dep_OMP_SusC/RagA"/>
</dbReference>
<dbReference type="InterPro" id="IPR008969">
    <property type="entry name" value="CarboxyPept-like_regulatory"/>
</dbReference>
<evidence type="ECO:0000259" key="11">
    <source>
        <dbReference type="Pfam" id="PF07715"/>
    </source>
</evidence>
<evidence type="ECO:0000313" key="12">
    <source>
        <dbReference type="EMBL" id="SFU47113.1"/>
    </source>
</evidence>
<dbReference type="Pfam" id="PF13715">
    <property type="entry name" value="CarbopepD_reg_2"/>
    <property type="match status" value="1"/>
</dbReference>
<dbReference type="Gene3D" id="2.170.130.10">
    <property type="entry name" value="TonB-dependent receptor, plug domain"/>
    <property type="match status" value="1"/>
</dbReference>
<dbReference type="PROSITE" id="PS52016">
    <property type="entry name" value="TONB_DEPENDENT_REC_3"/>
    <property type="match status" value="1"/>
</dbReference>
<evidence type="ECO:0000256" key="6">
    <source>
        <dbReference type="ARBA" id="ARBA00023136"/>
    </source>
</evidence>
<protein>
    <submittedName>
        <fullName evidence="12">TonB-linked outer membrane protein, SusC/RagA family</fullName>
    </submittedName>
</protein>
<dbReference type="Gene3D" id="2.60.40.1120">
    <property type="entry name" value="Carboxypeptidase-like, regulatory domain"/>
    <property type="match status" value="1"/>
</dbReference>
<dbReference type="InterPro" id="IPR023997">
    <property type="entry name" value="TonB-dep_OMP_SusC/RagA_CS"/>
</dbReference>
<evidence type="ECO:0000256" key="5">
    <source>
        <dbReference type="ARBA" id="ARBA00023077"/>
    </source>
</evidence>
<comment type="similarity">
    <text evidence="8 9">Belongs to the TonB-dependent receptor family.</text>
</comment>
<dbReference type="InterPro" id="IPR036942">
    <property type="entry name" value="Beta-barrel_TonB_sf"/>
</dbReference>
<dbReference type="SUPFAM" id="SSF56935">
    <property type="entry name" value="Porins"/>
    <property type="match status" value="1"/>
</dbReference>
<keyword evidence="13" id="KW-1185">Reference proteome</keyword>
<dbReference type="InterPro" id="IPR039426">
    <property type="entry name" value="TonB-dep_rcpt-like"/>
</dbReference>
<dbReference type="Gene3D" id="2.40.170.20">
    <property type="entry name" value="TonB-dependent receptor, beta-barrel domain"/>
    <property type="match status" value="1"/>
</dbReference>
<dbReference type="RefSeq" id="WP_245766553.1">
    <property type="nucleotide sequence ID" value="NZ_FPBK01000004.1"/>
</dbReference>
<sequence length="1000" mass="110306">MNHFMIFYERWSSSKLEIRLILLISLLLMAPWASSATSFQQIEVSGIVKSQSDGMPLPGATIMEKGTTNGTQTDFDGEFTLNVSNANAILVISYVGFKKKEISANTNARMEIILEDDFSQLDEVVVVGYGTQKRSDVTGSVTSVPKDRLENLPVTNIAQAIQGTAAGLNVTSGSSVPGSQGAIQIRGLNSISAGTSPLIVVDGTPFYGSLNDINSRDVASIEILKDASSTAIYGTRGSNGVILITTKQGKTGKPTITYSVYGGVEDIPHVLNPMSPEAYVQKYADYLVARGDTQTQILPNSFEVENYEAGITTDWIDEVTRTGVIQEHSLSFSGGTDDAKYFLSGSYLDQKGVIEGYQYNRINLRTNLDLKITDWLTTGMNAFFANNNYDGGRANLLEASAMSPYSVPYDESGEYLIFPMFPELLYENPLLGLTTTRVDHVKNLSGTAYAIVKPWIEGLQYRMNASYYYNPRYNAYYEGRAANNNNGYGYIYNAETNRWLIENILTYNKDIQKHHFDVTLLYSAAETNYQNSNVNGSIFLSDALDYNNIGSAETIGGSSAAYKTNLLSQMARLNYSYDSRYLLTLTARRDGFSAFGANTDKYGLFPSLALGWNLNNENFLKDHEKINQLKLRFSYGKTGNQAVGVNSTISSAGTVLYPFGGSAVTGTYIGGMGNANLKWESTTSANLAVDYGFFQNRISGTLEVYKSETDDLLLSRSIPNITGSSSVIDNIGKVENKGIELTLNTVNINSGDFKWETGLNFSSFRNKIVQLDGTGEDNIANGWFIGESLGTIYTYKMVGVWQEGEDPSAVDPIAVPGDIKFADINGDGQIDSENDRVIQGNTLPDWTGGLTNTFTYKDFTLSVFIQTAQGILKNNTDINYGDEAGRRNVPADFQYWTPENQSNEWPGLNSHLHNRGYSFPRDASYTRIKDVRLSYNVPKSLIEKYNIQNLMVYVAGRNLYTFTDWVGWDPESTQYGRGSGDWANNYPLVRTISLGLNISL</sequence>
<evidence type="ECO:0000256" key="3">
    <source>
        <dbReference type="ARBA" id="ARBA00022452"/>
    </source>
</evidence>
<dbReference type="SUPFAM" id="SSF49464">
    <property type="entry name" value="Carboxypeptidase regulatory domain-like"/>
    <property type="match status" value="1"/>
</dbReference>
<keyword evidence="4 8" id="KW-0812">Transmembrane</keyword>
<evidence type="ECO:0000256" key="4">
    <source>
        <dbReference type="ARBA" id="ARBA00022692"/>
    </source>
</evidence>
<keyword evidence="5 9" id="KW-0798">TonB box</keyword>
<dbReference type="Proteomes" id="UP000199138">
    <property type="component" value="Unassembled WGS sequence"/>
</dbReference>
<evidence type="ECO:0000256" key="2">
    <source>
        <dbReference type="ARBA" id="ARBA00022448"/>
    </source>
</evidence>
<proteinExistence type="inferred from homology"/>
<keyword evidence="6 8" id="KW-0472">Membrane</keyword>
<evidence type="ECO:0000259" key="10">
    <source>
        <dbReference type="Pfam" id="PF00593"/>
    </source>
</evidence>
<comment type="subcellular location">
    <subcellularLocation>
        <location evidence="1 8">Cell outer membrane</location>
        <topology evidence="1 8">Multi-pass membrane protein</topology>
    </subcellularLocation>
</comment>
<feature type="domain" description="TonB-dependent receptor-like beta-barrel" evidence="10">
    <location>
        <begin position="464"/>
        <end position="959"/>
    </location>
</feature>
<dbReference type="GO" id="GO:0009279">
    <property type="term" value="C:cell outer membrane"/>
    <property type="evidence" value="ECO:0007669"/>
    <property type="project" value="UniProtKB-SubCell"/>
</dbReference>